<comment type="caution">
    <text evidence="2">The sequence shown here is derived from an EMBL/GenBank/DDBJ whole genome shotgun (WGS) entry which is preliminary data.</text>
</comment>
<keyword evidence="1" id="KW-0812">Transmembrane</keyword>
<dbReference type="AlphaFoldDB" id="A0A0C2MC26"/>
<reference evidence="2 4" key="1">
    <citation type="journal article" date="2014" name="Genome Biol. Evol.">
        <title>The genome of the myxosporean Thelohanellus kitauei shows adaptations to nutrient acquisition within its fish host.</title>
        <authorList>
            <person name="Yang Y."/>
            <person name="Xiong J."/>
            <person name="Zhou Z."/>
            <person name="Huo F."/>
            <person name="Miao W."/>
            <person name="Ran C."/>
            <person name="Liu Y."/>
            <person name="Zhang J."/>
            <person name="Feng J."/>
            <person name="Wang M."/>
            <person name="Wang M."/>
            <person name="Wang L."/>
            <person name="Yao B."/>
        </authorList>
    </citation>
    <scope>NUCLEOTIDE SEQUENCE [LARGE SCALE GENOMIC DNA]</scope>
    <source>
        <strain evidence="2">Wuqing</strain>
    </source>
</reference>
<keyword evidence="1" id="KW-1133">Transmembrane helix</keyword>
<keyword evidence="1" id="KW-0472">Membrane</keyword>
<name>A0A0C2MC26_THEKT</name>
<evidence type="ECO:0000313" key="4">
    <source>
        <dbReference type="Proteomes" id="UP000031668"/>
    </source>
</evidence>
<sequence length="118" mass="13881">MAKGLESQPRLFGSDLCIYQYITTRDSTVPVFVYSYAIEPLVYFITHIFSQFWSLIVMVVIKVHLILKRNESKDDQKCGDRCVYNKFVLTDMNYVDFCLTVMDLIELYNDQKRIETNA</sequence>
<dbReference type="EMBL" id="JWZT01000877">
    <property type="protein sequence ID" value="KII73368.1"/>
    <property type="molecule type" value="Genomic_DNA"/>
</dbReference>
<proteinExistence type="predicted"/>
<gene>
    <name evidence="3" type="ORF">RF11_02356</name>
    <name evidence="2" type="ORF">RF11_12290</name>
</gene>
<dbReference type="EMBL" id="JWZT01004213">
    <property type="protein sequence ID" value="KII64556.1"/>
    <property type="molecule type" value="Genomic_DNA"/>
</dbReference>
<evidence type="ECO:0000256" key="1">
    <source>
        <dbReference type="SAM" id="Phobius"/>
    </source>
</evidence>
<dbReference type="Proteomes" id="UP000031668">
    <property type="component" value="Unassembled WGS sequence"/>
</dbReference>
<evidence type="ECO:0000313" key="2">
    <source>
        <dbReference type="EMBL" id="KII64556.1"/>
    </source>
</evidence>
<organism evidence="2 4">
    <name type="scientific">Thelohanellus kitauei</name>
    <name type="common">Myxosporean</name>
    <dbReference type="NCBI Taxonomy" id="669202"/>
    <lineage>
        <taxon>Eukaryota</taxon>
        <taxon>Metazoa</taxon>
        <taxon>Cnidaria</taxon>
        <taxon>Myxozoa</taxon>
        <taxon>Myxosporea</taxon>
        <taxon>Bivalvulida</taxon>
        <taxon>Platysporina</taxon>
        <taxon>Myxobolidae</taxon>
        <taxon>Thelohanellus</taxon>
    </lineage>
</organism>
<protein>
    <submittedName>
        <fullName evidence="2">Uncharacterized protein</fullName>
    </submittedName>
</protein>
<accession>A0A0C2MC26</accession>
<keyword evidence="4" id="KW-1185">Reference proteome</keyword>
<feature type="transmembrane region" description="Helical" evidence="1">
    <location>
        <begin position="41"/>
        <end position="67"/>
    </location>
</feature>
<evidence type="ECO:0000313" key="3">
    <source>
        <dbReference type="EMBL" id="KII73368.1"/>
    </source>
</evidence>